<accession>A0ABS9TCL8</accession>
<gene>
    <name evidence="1" type="ORF">MMF94_11370</name>
</gene>
<reference evidence="1 2" key="1">
    <citation type="submission" date="2022-03" db="EMBL/GenBank/DDBJ databases">
        <title>Pseudonocardia alaer sp. nov., a novel actinomycete isolated from reed forest soil.</title>
        <authorList>
            <person name="Wang L."/>
        </authorList>
    </citation>
    <scope>NUCLEOTIDE SEQUENCE [LARGE SCALE GENOMIC DNA]</scope>
    <source>
        <strain evidence="1 2">Y-16303</strain>
    </source>
</reference>
<comment type="caution">
    <text evidence="1">The sequence shown here is derived from an EMBL/GenBank/DDBJ whole genome shotgun (WGS) entry which is preliminary data.</text>
</comment>
<proteinExistence type="predicted"/>
<evidence type="ECO:0000313" key="1">
    <source>
        <dbReference type="EMBL" id="MCH6166285.1"/>
    </source>
</evidence>
<name>A0ABS9TCL8_9PSEU</name>
<evidence type="ECO:0000313" key="2">
    <source>
        <dbReference type="Proteomes" id="UP001299970"/>
    </source>
</evidence>
<keyword evidence="2" id="KW-1185">Reference proteome</keyword>
<protein>
    <submittedName>
        <fullName evidence="1">Uncharacterized protein</fullName>
    </submittedName>
</protein>
<dbReference type="EMBL" id="JAKXMK010000009">
    <property type="protein sequence ID" value="MCH6166285.1"/>
    <property type="molecule type" value="Genomic_DNA"/>
</dbReference>
<organism evidence="1 2">
    <name type="scientific">Pseudonocardia alaniniphila</name>
    <dbReference type="NCBI Taxonomy" id="75291"/>
    <lineage>
        <taxon>Bacteria</taxon>
        <taxon>Bacillati</taxon>
        <taxon>Actinomycetota</taxon>
        <taxon>Actinomycetes</taxon>
        <taxon>Pseudonocardiales</taxon>
        <taxon>Pseudonocardiaceae</taxon>
        <taxon>Pseudonocardia</taxon>
    </lineage>
</organism>
<dbReference type="Proteomes" id="UP001299970">
    <property type="component" value="Unassembled WGS sequence"/>
</dbReference>
<sequence length="64" mass="6854">MRQRPSPILTTGATYSLLPWARSAGSSSLGGSTRAKVIALSRGLSCVEVDYDELRGMKPDDLTL</sequence>
<dbReference type="RefSeq" id="WP_241036320.1">
    <property type="nucleotide sequence ID" value="NZ_BAAAJF010000002.1"/>
</dbReference>